<dbReference type="Gene3D" id="3.90.76.10">
    <property type="entry name" value="Dipeptide-binding Protein, Domain 1"/>
    <property type="match status" value="1"/>
</dbReference>
<evidence type="ECO:0000259" key="4">
    <source>
        <dbReference type="Pfam" id="PF00496"/>
    </source>
</evidence>
<evidence type="ECO:0000256" key="3">
    <source>
        <dbReference type="ARBA" id="ARBA00022729"/>
    </source>
</evidence>
<dbReference type="Gene3D" id="3.40.190.10">
    <property type="entry name" value="Periplasmic binding protein-like II"/>
    <property type="match status" value="1"/>
</dbReference>
<dbReference type="SUPFAM" id="SSF53850">
    <property type="entry name" value="Periplasmic binding protein-like II"/>
    <property type="match status" value="1"/>
</dbReference>
<accession>A0ABD5NFM9</accession>
<dbReference type="PANTHER" id="PTHR30290:SF9">
    <property type="entry name" value="OLIGOPEPTIDE-BINDING PROTEIN APPA"/>
    <property type="match status" value="1"/>
</dbReference>
<dbReference type="AlphaFoldDB" id="A0ABD5NFM9"/>
<dbReference type="EMBL" id="JBHRWN010000002">
    <property type="protein sequence ID" value="MFC3478032.1"/>
    <property type="molecule type" value="Genomic_DNA"/>
</dbReference>
<organism evidence="5 6">
    <name type="scientific">Halobacterium litoreum</name>
    <dbReference type="NCBI Taxonomy" id="2039234"/>
    <lineage>
        <taxon>Archaea</taxon>
        <taxon>Methanobacteriati</taxon>
        <taxon>Methanobacteriota</taxon>
        <taxon>Stenosarchaea group</taxon>
        <taxon>Halobacteria</taxon>
        <taxon>Halobacteriales</taxon>
        <taxon>Halobacteriaceae</taxon>
        <taxon>Halobacterium</taxon>
    </lineage>
</organism>
<dbReference type="Proteomes" id="UP001595660">
    <property type="component" value="Unassembled WGS sequence"/>
</dbReference>
<dbReference type="GeneID" id="69118969"/>
<name>A0ABD5NFM9_9EURY</name>
<dbReference type="RefSeq" id="WP_232570850.1">
    <property type="nucleotide sequence ID" value="NZ_CP089466.1"/>
</dbReference>
<dbReference type="PIRSF" id="PIRSF002741">
    <property type="entry name" value="MppA"/>
    <property type="match status" value="1"/>
</dbReference>
<dbReference type="PANTHER" id="PTHR30290">
    <property type="entry name" value="PERIPLASMIC BINDING COMPONENT OF ABC TRANSPORTER"/>
    <property type="match status" value="1"/>
</dbReference>
<dbReference type="CDD" id="cd08493">
    <property type="entry name" value="PBP2_DppA_like"/>
    <property type="match status" value="1"/>
</dbReference>
<dbReference type="InterPro" id="IPR000914">
    <property type="entry name" value="SBP_5_dom"/>
</dbReference>
<reference evidence="5 6" key="1">
    <citation type="journal article" date="2019" name="Int. J. Syst. Evol. Microbiol.">
        <title>The Global Catalogue of Microorganisms (GCM) 10K type strain sequencing project: providing services to taxonomists for standard genome sequencing and annotation.</title>
        <authorList>
            <consortium name="The Broad Institute Genomics Platform"/>
            <consortium name="The Broad Institute Genome Sequencing Center for Infectious Disease"/>
            <person name="Wu L."/>
            <person name="Ma J."/>
        </authorList>
    </citation>
    <scope>NUCLEOTIDE SEQUENCE [LARGE SCALE GENOMIC DNA]</scope>
    <source>
        <strain evidence="5 6">CGMCC 1.12562</strain>
    </source>
</reference>
<dbReference type="InterPro" id="IPR006311">
    <property type="entry name" value="TAT_signal"/>
</dbReference>
<dbReference type="PROSITE" id="PS51318">
    <property type="entry name" value="TAT"/>
    <property type="match status" value="1"/>
</dbReference>
<dbReference type="Gene3D" id="3.10.105.10">
    <property type="entry name" value="Dipeptide-binding Protein, Domain 3"/>
    <property type="match status" value="1"/>
</dbReference>
<protein>
    <submittedName>
        <fullName evidence="5">ABC transporter substrate-binding protein</fullName>
    </submittedName>
</protein>
<sequence>MAGNNSQVSRRSFLKAAGSATVAATATSSVAGCIGGGGGGGGTLRYGRSAHSDTLDPQNTTSGEVAKVTNQAYEGLIGFQPGESSITEALATDWELDGTNVTLTLREDVTFHDGSDFTADDFIATYRRFVDEDYEYYFEDASVYGPFTLGNWIESVSKDGDYTLNITLSQPYAPMLRNLAMFASVVISQQAIESDDVNLGQEMVGTGPFELENLDNANNRIQLTSFGDYWGDSPNVGEVIFLTRGQNSTRAQALIEEEMEIIDGLDPDTIQQINGSDTAEARTATGINIGYMSMNMSRVEAFRDKRVRQAISYAINTEQIVNEIYSGIATQADQPCPPALFGHNDDISPYEHDPEEAQRLLEEAGYGDGLSFELTTFQNARGYNPAPLPTAETIRTNLSEVGIDVTIDDRQFSDYLTYTSEGRHDASLSGWYTDNADPDNFMYVLMHPQVESPEGQDWVDWGTEGFNTSDRSAWANQEYMDLIEEAQQVYDEDERASLYHEAAQIAHDEAPWIYIDYADETRGVSNSVSNYTISAIGGPHLDLVEVE</sequence>
<evidence type="ECO:0000256" key="1">
    <source>
        <dbReference type="ARBA" id="ARBA00005695"/>
    </source>
</evidence>
<dbReference type="InterPro" id="IPR030678">
    <property type="entry name" value="Peptide/Ni-bd"/>
</dbReference>
<comment type="similarity">
    <text evidence="1">Belongs to the bacterial solute-binding protein 5 family.</text>
</comment>
<feature type="domain" description="Solute-binding protein family 5" evidence="4">
    <location>
        <begin position="86"/>
        <end position="449"/>
    </location>
</feature>
<evidence type="ECO:0000313" key="5">
    <source>
        <dbReference type="EMBL" id="MFC3478032.1"/>
    </source>
</evidence>
<keyword evidence="3" id="KW-0732">Signal</keyword>
<dbReference type="InterPro" id="IPR039424">
    <property type="entry name" value="SBP_5"/>
</dbReference>
<proteinExistence type="inferred from homology"/>
<gene>
    <name evidence="5" type="ORF">ACFOKC_09880</name>
</gene>
<comment type="caution">
    <text evidence="5">The sequence shown here is derived from an EMBL/GenBank/DDBJ whole genome shotgun (WGS) entry which is preliminary data.</text>
</comment>
<dbReference type="GO" id="GO:0042597">
    <property type="term" value="C:periplasmic space"/>
    <property type="evidence" value="ECO:0007669"/>
    <property type="project" value="UniProtKB-ARBA"/>
</dbReference>
<evidence type="ECO:0000313" key="6">
    <source>
        <dbReference type="Proteomes" id="UP001595660"/>
    </source>
</evidence>
<dbReference type="Pfam" id="PF00496">
    <property type="entry name" value="SBP_bac_5"/>
    <property type="match status" value="1"/>
</dbReference>
<evidence type="ECO:0000256" key="2">
    <source>
        <dbReference type="ARBA" id="ARBA00022448"/>
    </source>
</evidence>
<keyword evidence="6" id="KW-1185">Reference proteome</keyword>
<keyword evidence="2" id="KW-0813">Transport</keyword>